<dbReference type="SUPFAM" id="SSF82866">
    <property type="entry name" value="Multidrug efflux transporter AcrB transmembrane domain"/>
    <property type="match status" value="2"/>
</dbReference>
<dbReference type="InterPro" id="IPR000731">
    <property type="entry name" value="SSD"/>
</dbReference>
<evidence type="ECO:0000256" key="3">
    <source>
        <dbReference type="ARBA" id="ARBA00022692"/>
    </source>
</evidence>
<feature type="transmembrane region" description="Helical" evidence="6">
    <location>
        <begin position="388"/>
        <end position="405"/>
    </location>
</feature>
<feature type="transmembrane region" description="Helical" evidence="6">
    <location>
        <begin position="1001"/>
        <end position="1028"/>
    </location>
</feature>
<organism evidence="8 9">
    <name type="scientific">Exilibacterium tricleocarpae</name>
    <dbReference type="NCBI Taxonomy" id="2591008"/>
    <lineage>
        <taxon>Bacteria</taxon>
        <taxon>Pseudomonadati</taxon>
        <taxon>Pseudomonadota</taxon>
        <taxon>Gammaproteobacteria</taxon>
        <taxon>Cellvibrionales</taxon>
        <taxon>Cellvibrionaceae</taxon>
        <taxon>Exilibacterium</taxon>
    </lineage>
</organism>
<dbReference type="GO" id="GO:0005886">
    <property type="term" value="C:plasma membrane"/>
    <property type="evidence" value="ECO:0007669"/>
    <property type="project" value="UniProtKB-SubCell"/>
</dbReference>
<keyword evidence="3 6" id="KW-0812">Transmembrane</keyword>
<evidence type="ECO:0000256" key="2">
    <source>
        <dbReference type="ARBA" id="ARBA00022475"/>
    </source>
</evidence>
<keyword evidence="9" id="KW-1185">Reference proteome</keyword>
<evidence type="ECO:0000256" key="5">
    <source>
        <dbReference type="ARBA" id="ARBA00023136"/>
    </source>
</evidence>
<dbReference type="InterPro" id="IPR004869">
    <property type="entry name" value="MMPL_dom"/>
</dbReference>
<sequence length="1055" mass="115702">MIAAARDLSQGPDYRFAKTVYRWRWLSSLVVVVAVIYIFISGMENVGGITESVMNTDDISDGSGTIAPQMFDPSLDVWFDTGDATVKAYFDIEKQFIAEDYVLVTFENTEDEFGVFSPESLTAIQRLTEQFLTVPGVRHVRSLTYSPWIRWGEVAAGDGAEKGLLFSDLVAQPPGDLTEDDLVERMVAVLGARRAADKIGELRVRRFLGDDADFDQFQGEALLLDSIVDQAATTTAIQIQIIRPNVEGFSDNSALVDKLYSVQYQRSALRGIEHFLNIESGLSVKTRAYRDMENWVSSLPAGAEKSRLSHSLLDPTKNFIKNRQGETIKKYHVYRQSGDGDYVDVADLSAGISTPAGFSPSPLSPYTFRLGGVPVLERNFEIVGSADAKFLPLMFLVIIVALALLSRSLAGVFIPMVVVFASIFGTVGSLFFTGTLFNNLTAMMPNMITAIGVADSIHLVSAWLLMRGYIDDKAELIIEVIRKNALPVLLTTITTAVGFCSLVLNDLTPVKQLGWSMAAGTIIAYLLTMTLVPLLLSLFPHQNMRKSGRGGLWSKSLSEAWASLIVRRRIPVVFCSCLIVLLSCIGLLFVKVDADQRRMFKQENPVLLDLIWIEDHLGGTGDLEIIFSSIGDREDRVGLTEEEAKALEVLKARRIAVSGGVEGIRPLTGEELSHLDALQIRYDAWDKTRIGVLPEFLQLVERFEHRLREEMAKPDSELSIITDLTSPLDILRKIHQVQNGDNPEFYRVVNESDIPGLSKQASIKFDEFSEEYSYTPPQTAATLAAQYYLQYENGARPGESLTAQLSPDRRHFRMQGRGLLCTTQEKQAAIEKINRIAHNEFPALVAGSSSPEPLASLSISGKKTLMDRTGVIVAESFLKSISVALVVILIVIGVFFRSWKLGLVSALPNVLPIVIPLGIFGWLDIMIDGPAIVVAAVALGVCVDDTIHFFTKYTRAINAGSSTEQALAQTFRECGDALTLTTVVLIVGFSTLLMSSFSPNYLMGILAVSMIALAWFADFIVTPAALALMNAESSSNLVAAANSPFGRHVGDVAAP</sequence>
<feature type="transmembrane region" description="Helical" evidence="6">
    <location>
        <begin position="444"/>
        <end position="465"/>
    </location>
</feature>
<feature type="transmembrane region" description="Helical" evidence="6">
    <location>
        <begin position="570"/>
        <end position="590"/>
    </location>
</feature>
<comment type="subcellular location">
    <subcellularLocation>
        <location evidence="1">Cell membrane</location>
        <topology evidence="1">Multi-pass membrane protein</topology>
    </subcellularLocation>
</comment>
<dbReference type="OrthoDB" id="9803781at2"/>
<dbReference type="InterPro" id="IPR050545">
    <property type="entry name" value="Mycobact_MmpL"/>
</dbReference>
<evidence type="ECO:0000313" key="8">
    <source>
        <dbReference type="EMBL" id="TQV68141.1"/>
    </source>
</evidence>
<feature type="transmembrane region" description="Helical" evidence="6">
    <location>
        <begin position="903"/>
        <end position="923"/>
    </location>
</feature>
<feature type="transmembrane region" description="Helical" evidence="6">
    <location>
        <begin position="977"/>
        <end position="995"/>
    </location>
</feature>
<gene>
    <name evidence="8" type="ORF">FKG94_23920</name>
</gene>
<comment type="caution">
    <text evidence="8">The sequence shown here is derived from an EMBL/GenBank/DDBJ whole genome shotgun (WGS) entry which is preliminary data.</text>
</comment>
<evidence type="ECO:0000259" key="7">
    <source>
        <dbReference type="PROSITE" id="PS50156"/>
    </source>
</evidence>
<evidence type="ECO:0000256" key="1">
    <source>
        <dbReference type="ARBA" id="ARBA00004651"/>
    </source>
</evidence>
<keyword evidence="5 6" id="KW-0472">Membrane</keyword>
<feature type="domain" description="SSD" evidence="7">
    <location>
        <begin position="416"/>
        <end position="538"/>
    </location>
</feature>
<feature type="domain" description="SSD" evidence="7">
    <location>
        <begin position="901"/>
        <end position="1028"/>
    </location>
</feature>
<feature type="transmembrane region" description="Helical" evidence="6">
    <location>
        <begin position="877"/>
        <end position="896"/>
    </location>
</feature>
<reference evidence="8 9" key="1">
    <citation type="submission" date="2019-06" db="EMBL/GenBank/DDBJ databases">
        <title>Whole genome sequence for Cellvibrionaceae sp. R142.</title>
        <authorList>
            <person name="Wang G."/>
        </authorList>
    </citation>
    <scope>NUCLEOTIDE SEQUENCE [LARGE SCALE GENOMIC DNA]</scope>
    <source>
        <strain evidence="8 9">R142</strain>
    </source>
</reference>
<name>A0A545ST53_9GAMM</name>
<proteinExistence type="predicted"/>
<dbReference type="AlphaFoldDB" id="A0A545ST53"/>
<dbReference type="PROSITE" id="PS50156">
    <property type="entry name" value="SSD"/>
    <property type="match status" value="2"/>
</dbReference>
<feature type="transmembrane region" description="Helical" evidence="6">
    <location>
        <begin position="412"/>
        <end position="432"/>
    </location>
</feature>
<dbReference type="Proteomes" id="UP000319732">
    <property type="component" value="Unassembled WGS sequence"/>
</dbReference>
<dbReference type="PANTHER" id="PTHR33406">
    <property type="entry name" value="MEMBRANE PROTEIN MJ1562-RELATED"/>
    <property type="match status" value="1"/>
</dbReference>
<dbReference type="PANTHER" id="PTHR33406:SF12">
    <property type="entry name" value="BLR2997 PROTEIN"/>
    <property type="match status" value="1"/>
</dbReference>
<evidence type="ECO:0000256" key="6">
    <source>
        <dbReference type="SAM" id="Phobius"/>
    </source>
</evidence>
<dbReference type="Pfam" id="PF03176">
    <property type="entry name" value="MMPL"/>
    <property type="match status" value="2"/>
</dbReference>
<feature type="transmembrane region" description="Helical" evidence="6">
    <location>
        <begin position="516"/>
        <end position="539"/>
    </location>
</feature>
<evidence type="ECO:0000256" key="4">
    <source>
        <dbReference type="ARBA" id="ARBA00022989"/>
    </source>
</evidence>
<keyword evidence="4 6" id="KW-1133">Transmembrane helix</keyword>
<accession>A0A545ST53</accession>
<protein>
    <submittedName>
        <fullName evidence="8">MMPL family transporter</fullName>
    </submittedName>
</protein>
<dbReference type="RefSeq" id="WP_142929482.1">
    <property type="nucleotide sequence ID" value="NZ_ML660107.1"/>
</dbReference>
<dbReference type="Gene3D" id="1.20.1640.10">
    <property type="entry name" value="Multidrug efflux transporter AcrB transmembrane domain"/>
    <property type="match status" value="2"/>
</dbReference>
<feature type="transmembrane region" description="Helical" evidence="6">
    <location>
        <begin position="21"/>
        <end position="40"/>
    </location>
</feature>
<evidence type="ECO:0000313" key="9">
    <source>
        <dbReference type="Proteomes" id="UP000319732"/>
    </source>
</evidence>
<dbReference type="EMBL" id="VHSG01000029">
    <property type="protein sequence ID" value="TQV68141.1"/>
    <property type="molecule type" value="Genomic_DNA"/>
</dbReference>
<keyword evidence="2" id="KW-1003">Cell membrane</keyword>
<feature type="transmembrane region" description="Helical" evidence="6">
    <location>
        <begin position="485"/>
        <end position="504"/>
    </location>
</feature>